<organism evidence="2 3">
    <name type="scientific">Kwoniella dejecticola CBS 10117</name>
    <dbReference type="NCBI Taxonomy" id="1296121"/>
    <lineage>
        <taxon>Eukaryota</taxon>
        <taxon>Fungi</taxon>
        <taxon>Dikarya</taxon>
        <taxon>Basidiomycota</taxon>
        <taxon>Agaricomycotina</taxon>
        <taxon>Tremellomycetes</taxon>
        <taxon>Tremellales</taxon>
        <taxon>Cryptococcaceae</taxon>
        <taxon>Kwoniella</taxon>
    </lineage>
</organism>
<keyword evidence="3" id="KW-1185">Reference proteome</keyword>
<feature type="region of interest" description="Disordered" evidence="1">
    <location>
        <begin position="1"/>
        <end position="54"/>
    </location>
</feature>
<feature type="compositionally biased region" description="Polar residues" evidence="1">
    <location>
        <begin position="1"/>
        <end position="12"/>
    </location>
</feature>
<feature type="compositionally biased region" description="Low complexity" evidence="1">
    <location>
        <begin position="27"/>
        <end position="43"/>
    </location>
</feature>
<dbReference type="GeneID" id="28970368"/>
<protein>
    <recommendedName>
        <fullName evidence="4">MICOS complex subunit mic19</fullName>
    </recommendedName>
</protein>
<evidence type="ECO:0000313" key="3">
    <source>
        <dbReference type="Proteomes" id="UP000078595"/>
    </source>
</evidence>
<evidence type="ECO:0000313" key="2">
    <source>
        <dbReference type="EMBL" id="WWC64656.1"/>
    </source>
</evidence>
<dbReference type="EMBL" id="CP144538">
    <property type="protein sequence ID" value="WWC64656.1"/>
    <property type="molecule type" value="Genomic_DNA"/>
</dbReference>
<proteinExistence type="predicted"/>
<dbReference type="InterPro" id="IPR012471">
    <property type="entry name" value="DUF1690"/>
</dbReference>
<dbReference type="Proteomes" id="UP000078595">
    <property type="component" value="Chromosome 9"/>
</dbReference>
<dbReference type="KEGG" id="kdj:28970368"/>
<dbReference type="RefSeq" id="XP_065825607.1">
    <property type="nucleotide sequence ID" value="XM_065969535.1"/>
</dbReference>
<evidence type="ECO:0000256" key="1">
    <source>
        <dbReference type="SAM" id="MobiDB-lite"/>
    </source>
</evidence>
<dbReference type="AlphaFoldDB" id="A0AAJ8MJP5"/>
<sequence>MGAAQSSQNVQDQVILPSEPSTSVEFSPSLISRLSSPSSAGSSKTGGDSPDDIIRRRLHVEAENLRAKEAEILNKISSELEKENLDKEKPGMSSEILGKDIEQIREKVQRLRENRVNEGKGVTEARKEVVGCYLNNPDKPLDCWKQVEQFKVEVAKLEQAFVKSLQ</sequence>
<accession>A0AAJ8MJP5</accession>
<dbReference type="Pfam" id="PF07956">
    <property type="entry name" value="DUF1690"/>
    <property type="match status" value="1"/>
</dbReference>
<reference evidence="2" key="1">
    <citation type="submission" date="2013-07" db="EMBL/GenBank/DDBJ databases">
        <authorList>
            <consortium name="The Broad Institute Genome Sequencing Platform"/>
            <person name="Cuomo C."/>
            <person name="Litvintseva A."/>
            <person name="Chen Y."/>
            <person name="Heitman J."/>
            <person name="Sun S."/>
            <person name="Springer D."/>
            <person name="Dromer F."/>
            <person name="Young S.K."/>
            <person name="Zeng Q."/>
            <person name="Gargeya S."/>
            <person name="Fitzgerald M."/>
            <person name="Abouelleil A."/>
            <person name="Alvarado L."/>
            <person name="Berlin A.M."/>
            <person name="Chapman S.B."/>
            <person name="Dewar J."/>
            <person name="Goldberg J."/>
            <person name="Griggs A."/>
            <person name="Gujja S."/>
            <person name="Hansen M."/>
            <person name="Howarth C."/>
            <person name="Imamovic A."/>
            <person name="Larimer J."/>
            <person name="McCowan C."/>
            <person name="Murphy C."/>
            <person name="Pearson M."/>
            <person name="Priest M."/>
            <person name="Roberts A."/>
            <person name="Saif S."/>
            <person name="Shea T."/>
            <person name="Sykes S."/>
            <person name="Wortman J."/>
            <person name="Nusbaum C."/>
            <person name="Birren B."/>
        </authorList>
    </citation>
    <scope>NUCLEOTIDE SEQUENCE</scope>
    <source>
        <strain evidence="2">CBS 10117</strain>
    </source>
</reference>
<evidence type="ECO:0008006" key="4">
    <source>
        <dbReference type="Google" id="ProtNLM"/>
    </source>
</evidence>
<gene>
    <name evidence="2" type="ORF">I303_107267</name>
</gene>
<reference evidence="2" key="2">
    <citation type="submission" date="2024-02" db="EMBL/GenBank/DDBJ databases">
        <title>Comparative genomics of Cryptococcus and Kwoniella reveals pathogenesis evolution and contrasting modes of karyotype evolution via chromosome fusion or intercentromeric recombination.</title>
        <authorList>
            <person name="Coelho M.A."/>
            <person name="David-Palma M."/>
            <person name="Shea T."/>
            <person name="Bowers K."/>
            <person name="McGinley-Smith S."/>
            <person name="Mohammad A.W."/>
            <person name="Gnirke A."/>
            <person name="Yurkov A.M."/>
            <person name="Nowrousian M."/>
            <person name="Sun S."/>
            <person name="Cuomo C.A."/>
            <person name="Heitman J."/>
        </authorList>
    </citation>
    <scope>NUCLEOTIDE SEQUENCE</scope>
    <source>
        <strain evidence="2">CBS 10117</strain>
    </source>
</reference>
<name>A0AAJ8MJP5_9TREE</name>